<dbReference type="InterPro" id="IPR001737">
    <property type="entry name" value="KsgA/Erm"/>
</dbReference>
<dbReference type="KEGG" id="fpn:ABE65_004410"/>
<name>A0A160IJQ1_9BACL</name>
<evidence type="ECO:0000256" key="4">
    <source>
        <dbReference type="ARBA" id="ARBA00022884"/>
    </source>
</evidence>
<sequence>MTLLKQSFNVVADSYEKYRPTYPQELFEEIIRYANLDVDDTLLEIGSGTGKATEGFVKQGISTITCIEYGHNLAQLTQKKFASYPAIEVIHSSFEDWNHPEKDKYNLVFSGTAFHFIPHDTGYQKAASLLKEDGVLALFWFVHIPSHEPVYKSIRKAYESYAPHLEDSHAPTLAEFIEKQSKQTLESGAFLDLRTHTYTWNQTYTAEEYVGLLDTHSGHQLLPSEPKESLYQEIKNVIVTQNSGVITKTHAVALFLARKKNYY</sequence>
<dbReference type="Pfam" id="PF00398">
    <property type="entry name" value="RrnaAD"/>
    <property type="match status" value="1"/>
</dbReference>
<dbReference type="PANTHER" id="PTHR44942">
    <property type="entry name" value="METHYLTRANSF_11 DOMAIN-CONTAINING PROTEIN"/>
    <property type="match status" value="1"/>
</dbReference>
<dbReference type="PANTHER" id="PTHR44942:SF4">
    <property type="entry name" value="METHYLTRANSFERASE TYPE 11 DOMAIN-CONTAINING PROTEIN"/>
    <property type="match status" value="1"/>
</dbReference>
<evidence type="ECO:0000256" key="1">
    <source>
        <dbReference type="ARBA" id="ARBA00022603"/>
    </source>
</evidence>
<proteinExistence type="predicted"/>
<dbReference type="SUPFAM" id="SSF53335">
    <property type="entry name" value="S-adenosyl-L-methionine-dependent methyltransferases"/>
    <property type="match status" value="1"/>
</dbReference>
<dbReference type="Proteomes" id="UP000076623">
    <property type="component" value="Chromosome"/>
</dbReference>
<dbReference type="GO" id="GO:0032259">
    <property type="term" value="P:methylation"/>
    <property type="evidence" value="ECO:0007669"/>
    <property type="project" value="UniProtKB-KW"/>
</dbReference>
<dbReference type="GO" id="GO:0003723">
    <property type="term" value="F:RNA binding"/>
    <property type="evidence" value="ECO:0007669"/>
    <property type="project" value="UniProtKB-KW"/>
</dbReference>
<evidence type="ECO:0000256" key="2">
    <source>
        <dbReference type="ARBA" id="ARBA00022679"/>
    </source>
</evidence>
<evidence type="ECO:0000256" key="3">
    <source>
        <dbReference type="ARBA" id="ARBA00022691"/>
    </source>
</evidence>
<dbReference type="CDD" id="cd02440">
    <property type="entry name" value="AdoMet_MTases"/>
    <property type="match status" value="1"/>
</dbReference>
<reference evidence="5 6" key="1">
    <citation type="submission" date="2016-04" db="EMBL/GenBank/DDBJ databases">
        <title>Complete genome sequence of Fictibacillus phosphorivorans G25-29, a strain toxic to nematodes.</title>
        <authorList>
            <person name="Zheng Z."/>
        </authorList>
    </citation>
    <scope>NUCLEOTIDE SEQUENCE [LARGE SCALE GENOMIC DNA]</scope>
    <source>
        <strain evidence="5 6">G25-29</strain>
    </source>
</reference>
<dbReference type="AlphaFoldDB" id="A0A160IJQ1"/>
<keyword evidence="3" id="KW-0949">S-adenosyl-L-methionine</keyword>
<evidence type="ECO:0008006" key="7">
    <source>
        <dbReference type="Google" id="ProtNLM"/>
    </source>
</evidence>
<accession>A0A160IJQ1</accession>
<keyword evidence="2" id="KW-0808">Transferase</keyword>
<keyword evidence="1" id="KW-0489">Methyltransferase</keyword>
<protein>
    <recommendedName>
        <fullName evidence="7">Methyltransferase domain-containing protein</fullName>
    </recommendedName>
</protein>
<dbReference type="InterPro" id="IPR051052">
    <property type="entry name" value="Diverse_substrate_MTase"/>
</dbReference>
<dbReference type="STRING" id="1221500.ABE65_004410"/>
<keyword evidence="6" id="KW-1185">Reference proteome</keyword>
<dbReference type="Gene3D" id="3.40.50.150">
    <property type="entry name" value="Vaccinia Virus protein VP39"/>
    <property type="match status" value="1"/>
</dbReference>
<dbReference type="EMBL" id="CP015378">
    <property type="protein sequence ID" value="ANC76091.1"/>
    <property type="molecule type" value="Genomic_DNA"/>
</dbReference>
<dbReference type="RefSeq" id="WP_197480337.1">
    <property type="nucleotide sequence ID" value="NZ_CP015378.1"/>
</dbReference>
<organism evidence="5 6">
    <name type="scientific">Fictibacillus phosphorivorans</name>
    <dbReference type="NCBI Taxonomy" id="1221500"/>
    <lineage>
        <taxon>Bacteria</taxon>
        <taxon>Bacillati</taxon>
        <taxon>Bacillota</taxon>
        <taxon>Bacilli</taxon>
        <taxon>Bacillales</taxon>
        <taxon>Fictibacillaceae</taxon>
        <taxon>Fictibacillus</taxon>
    </lineage>
</organism>
<evidence type="ECO:0000313" key="6">
    <source>
        <dbReference type="Proteomes" id="UP000076623"/>
    </source>
</evidence>
<dbReference type="GO" id="GO:0008168">
    <property type="term" value="F:methyltransferase activity"/>
    <property type="evidence" value="ECO:0007669"/>
    <property type="project" value="UniProtKB-KW"/>
</dbReference>
<evidence type="ECO:0000313" key="5">
    <source>
        <dbReference type="EMBL" id="ANC76091.1"/>
    </source>
</evidence>
<dbReference type="InterPro" id="IPR029063">
    <property type="entry name" value="SAM-dependent_MTases_sf"/>
</dbReference>
<gene>
    <name evidence="5" type="ORF">ABE65_004410</name>
</gene>
<keyword evidence="4" id="KW-0694">RNA-binding</keyword>